<reference evidence="3 4" key="1">
    <citation type="submission" date="2016-09" db="EMBL/GenBank/DDBJ databases">
        <title>Extensive genetic diversity and differential bi-allelic expression allows diatom success in the polar Southern Ocean.</title>
        <authorList>
            <consortium name="DOE Joint Genome Institute"/>
            <person name="Mock T."/>
            <person name="Otillar R.P."/>
            <person name="Strauss J."/>
            <person name="Dupont C."/>
            <person name="Frickenhaus S."/>
            <person name="Maumus F."/>
            <person name="Mcmullan M."/>
            <person name="Sanges R."/>
            <person name="Schmutz J."/>
            <person name="Toseland A."/>
            <person name="Valas R."/>
            <person name="Veluchamy A."/>
            <person name="Ward B.J."/>
            <person name="Allen A."/>
            <person name="Barry K."/>
            <person name="Falciatore A."/>
            <person name="Ferrante M."/>
            <person name="Fortunato A.E."/>
            <person name="Gloeckner G."/>
            <person name="Gruber A."/>
            <person name="Hipkin R."/>
            <person name="Janech M."/>
            <person name="Kroth P."/>
            <person name="Leese F."/>
            <person name="Lindquist E."/>
            <person name="Lyon B.R."/>
            <person name="Martin J."/>
            <person name="Mayer C."/>
            <person name="Parker M."/>
            <person name="Quesneville H."/>
            <person name="Raymond J."/>
            <person name="Uhlig C."/>
            <person name="Valentin K.U."/>
            <person name="Worden A.Z."/>
            <person name="Armbrust E.V."/>
            <person name="Bowler C."/>
            <person name="Green B."/>
            <person name="Moulton V."/>
            <person name="Van Oosterhout C."/>
            <person name="Grigoriev I."/>
        </authorList>
    </citation>
    <scope>NUCLEOTIDE SEQUENCE [LARGE SCALE GENOMIC DNA]</scope>
    <source>
        <strain evidence="3 4">CCMP1102</strain>
    </source>
</reference>
<evidence type="ECO:0000256" key="1">
    <source>
        <dbReference type="SAM" id="Coils"/>
    </source>
</evidence>
<gene>
    <name evidence="3" type="ORF">FRACYDRAFT_257920</name>
</gene>
<dbReference type="Proteomes" id="UP000095751">
    <property type="component" value="Unassembled WGS sequence"/>
</dbReference>
<evidence type="ECO:0000256" key="2">
    <source>
        <dbReference type="SAM" id="MobiDB-lite"/>
    </source>
</evidence>
<dbReference type="AlphaFoldDB" id="A0A1E7EIX7"/>
<evidence type="ECO:0000313" key="3">
    <source>
        <dbReference type="EMBL" id="OEU05842.1"/>
    </source>
</evidence>
<evidence type="ECO:0000313" key="4">
    <source>
        <dbReference type="Proteomes" id="UP000095751"/>
    </source>
</evidence>
<accession>A0A1E7EIX7</accession>
<proteinExistence type="predicted"/>
<name>A0A1E7EIX7_9STRA</name>
<dbReference type="EMBL" id="KV784455">
    <property type="protein sequence ID" value="OEU05842.1"/>
    <property type="molecule type" value="Genomic_DNA"/>
</dbReference>
<sequence>MSSTSMPEVVEISGCDDTLWNSIPYGAQRDLERFCRLATDENLAWNNGVKSWELNNLAEKEMALAKVKADKKAAIKEAAKVEAAAKLAKEVEAEADAEMADGMENDDDDDDAFQ</sequence>
<dbReference type="InParanoid" id="A0A1E7EIX7"/>
<keyword evidence="4" id="KW-1185">Reference proteome</keyword>
<keyword evidence="1" id="KW-0175">Coiled coil</keyword>
<feature type="coiled-coil region" evidence="1">
    <location>
        <begin position="57"/>
        <end position="84"/>
    </location>
</feature>
<feature type="region of interest" description="Disordered" evidence="2">
    <location>
        <begin position="95"/>
        <end position="114"/>
    </location>
</feature>
<dbReference type="KEGG" id="fcy:FRACYDRAFT_257920"/>
<organism evidence="3 4">
    <name type="scientific">Fragilariopsis cylindrus CCMP1102</name>
    <dbReference type="NCBI Taxonomy" id="635003"/>
    <lineage>
        <taxon>Eukaryota</taxon>
        <taxon>Sar</taxon>
        <taxon>Stramenopiles</taxon>
        <taxon>Ochrophyta</taxon>
        <taxon>Bacillariophyta</taxon>
        <taxon>Bacillariophyceae</taxon>
        <taxon>Bacillariophycidae</taxon>
        <taxon>Bacillariales</taxon>
        <taxon>Bacillariaceae</taxon>
        <taxon>Fragilariopsis</taxon>
    </lineage>
</organism>
<protein>
    <submittedName>
        <fullName evidence="3">Uncharacterized protein</fullName>
    </submittedName>
</protein>